<dbReference type="Gene3D" id="2.30.30.190">
    <property type="entry name" value="CAP Gly-rich-like domain"/>
    <property type="match status" value="1"/>
</dbReference>
<keyword evidence="4" id="KW-1185">Reference proteome</keyword>
<dbReference type="AlphaFoldDB" id="A0A9P0GB11"/>
<organism evidence="3 4">
    <name type="scientific">Psylliodes chrysocephalus</name>
    <dbReference type="NCBI Taxonomy" id="3402493"/>
    <lineage>
        <taxon>Eukaryota</taxon>
        <taxon>Metazoa</taxon>
        <taxon>Ecdysozoa</taxon>
        <taxon>Arthropoda</taxon>
        <taxon>Hexapoda</taxon>
        <taxon>Insecta</taxon>
        <taxon>Pterygota</taxon>
        <taxon>Neoptera</taxon>
        <taxon>Endopterygota</taxon>
        <taxon>Coleoptera</taxon>
        <taxon>Polyphaga</taxon>
        <taxon>Cucujiformia</taxon>
        <taxon>Chrysomeloidea</taxon>
        <taxon>Chrysomelidae</taxon>
        <taxon>Galerucinae</taxon>
        <taxon>Alticini</taxon>
        <taxon>Psylliodes</taxon>
    </lineage>
</organism>
<proteinExistence type="predicted"/>
<dbReference type="Proteomes" id="UP001153636">
    <property type="component" value="Chromosome 2"/>
</dbReference>
<gene>
    <name evidence="3" type="ORF">PSYICH_LOCUS7234</name>
</gene>
<feature type="region of interest" description="Disordered" evidence="1">
    <location>
        <begin position="655"/>
        <end position="683"/>
    </location>
</feature>
<name>A0A9P0GB11_9CUCU</name>
<dbReference type="PROSITE" id="PS50245">
    <property type="entry name" value="CAP_GLY_2"/>
    <property type="match status" value="1"/>
</dbReference>
<dbReference type="Pfam" id="PF01302">
    <property type="entry name" value="CAP_GLY"/>
    <property type="match status" value="1"/>
</dbReference>
<feature type="region of interest" description="Disordered" evidence="1">
    <location>
        <begin position="214"/>
        <end position="250"/>
    </location>
</feature>
<protein>
    <recommendedName>
        <fullName evidence="2">CAP-Gly domain-containing protein</fullName>
    </recommendedName>
</protein>
<accession>A0A9P0GB11</accession>
<dbReference type="InterPro" id="IPR000938">
    <property type="entry name" value="CAP-Gly_domain"/>
</dbReference>
<reference evidence="3" key="1">
    <citation type="submission" date="2022-01" db="EMBL/GenBank/DDBJ databases">
        <authorList>
            <person name="King R."/>
        </authorList>
    </citation>
    <scope>NUCLEOTIDE SEQUENCE</scope>
</reference>
<dbReference type="OrthoDB" id="2130750at2759"/>
<dbReference type="InterPro" id="IPR036859">
    <property type="entry name" value="CAP-Gly_dom_sf"/>
</dbReference>
<feature type="domain" description="CAP-Gly" evidence="2">
    <location>
        <begin position="720"/>
        <end position="762"/>
    </location>
</feature>
<dbReference type="SMART" id="SM01052">
    <property type="entry name" value="CAP_GLY"/>
    <property type="match status" value="1"/>
</dbReference>
<dbReference type="SUPFAM" id="SSF74924">
    <property type="entry name" value="Cap-Gly domain"/>
    <property type="match status" value="1"/>
</dbReference>
<evidence type="ECO:0000313" key="3">
    <source>
        <dbReference type="EMBL" id="CAH1106638.1"/>
    </source>
</evidence>
<sequence length="772" mass="86962">MEYGGESQRRPSLETVRALHQTVVALRTALEESKLEILKLKSKACPIESVEEAFKILSIENHILKQKLLKFDPKELLKAQDTEYTNIHTNDSLDNDDIKDEISDINITEKPTVREEICDAKDTKKLEPEPKVKKVTIVSPKLSPKKTNNIEARISVKTETISPRNITRSLESLTILKSPFDKANKFSFSKTISFSNLSSHISREFNLDINESQEMTDRNQAGKPSENSLPEEQTDSQQSESQNDLDQAEEVDDIELIFTTDETKDSDFKEQLVSIDPGESGAQSSNRLQLTLSDMDQSDRELEDDVFNDNFENENQENSNFQSFDMKRDNSQLYDSKSDTSINQEKSLKSYYSLQDSSFENRSIEKDESFDRFEERIRIIETDISKCGIHDVEYVVGRRNTCPNPLQYRPLLHREALSKGLGSGRKTRPILTQSNAVRKDSGAQTDISALPRSYWRSESSLANKSRLGDNFTTLPSKLPLPGSRLRLSEKTVEARRVLLSDIGFTSMVPELSRSADHLFPPALKPSSVTPTYGQFLKTTDLYSPGGYASQKFTWSATTASPSEVSQSHSHYGSMYPLNSLSIPSRRCSAPVSPSRRGVLKHTPSKVRFANGSLPELRGDWGTVDSGDSTDSLVEEAENYLRRSIDCIMTGDPSFSSRYSETRSKTGLRRASAPEPSGDNVPPPGWLPFLPRISRDLKLDNWVKVITSEGRVKGGRVRYIGPVVSQTEHFVGVQLGSPDGYCDGTYNNRMYFQCEPYHGIFVPFKKVIMGWRP</sequence>
<evidence type="ECO:0000259" key="2">
    <source>
        <dbReference type="PROSITE" id="PS50245"/>
    </source>
</evidence>
<dbReference type="EMBL" id="OV651814">
    <property type="protein sequence ID" value="CAH1106638.1"/>
    <property type="molecule type" value="Genomic_DNA"/>
</dbReference>
<evidence type="ECO:0000256" key="1">
    <source>
        <dbReference type="SAM" id="MobiDB-lite"/>
    </source>
</evidence>
<evidence type="ECO:0000313" key="4">
    <source>
        <dbReference type="Proteomes" id="UP001153636"/>
    </source>
</evidence>